<evidence type="ECO:0000256" key="5">
    <source>
        <dbReference type="ARBA" id="ARBA00023015"/>
    </source>
</evidence>
<keyword evidence="7 11" id="KW-0804">Transcription</keyword>
<dbReference type="GO" id="GO:0003713">
    <property type="term" value="F:transcription coactivator activity"/>
    <property type="evidence" value="ECO:0007669"/>
    <property type="project" value="TreeGrafter"/>
</dbReference>
<organism evidence="16 17">
    <name type="scientific">Exophiala xenobiotica</name>
    <dbReference type="NCBI Taxonomy" id="348802"/>
    <lineage>
        <taxon>Eukaryota</taxon>
        <taxon>Fungi</taxon>
        <taxon>Dikarya</taxon>
        <taxon>Ascomycota</taxon>
        <taxon>Pezizomycotina</taxon>
        <taxon>Eurotiomycetes</taxon>
        <taxon>Chaetothyriomycetidae</taxon>
        <taxon>Chaetothyriales</taxon>
        <taxon>Herpotrichiellaceae</taxon>
        <taxon>Exophiala</taxon>
    </lineage>
</organism>
<dbReference type="GO" id="GO:0045944">
    <property type="term" value="P:positive regulation of transcription by RNA polymerase II"/>
    <property type="evidence" value="ECO:0007669"/>
    <property type="project" value="TreeGrafter"/>
</dbReference>
<keyword evidence="4 11" id="KW-0678">Repressor</keyword>
<keyword evidence="8 11" id="KW-0539">Nucleus</keyword>
<evidence type="ECO:0000256" key="6">
    <source>
        <dbReference type="ARBA" id="ARBA00023159"/>
    </source>
</evidence>
<dbReference type="GO" id="GO:0016592">
    <property type="term" value="C:mediator complex"/>
    <property type="evidence" value="ECO:0007669"/>
    <property type="project" value="InterPro"/>
</dbReference>
<gene>
    <name evidence="16" type="ORF">PV05_04135</name>
</gene>
<evidence type="ECO:0000256" key="12">
    <source>
        <dbReference type="SAM" id="MobiDB-lite"/>
    </source>
</evidence>
<evidence type="ECO:0000259" key="13">
    <source>
        <dbReference type="Pfam" id="PF06333"/>
    </source>
</evidence>
<feature type="domain" description="Mediator complex subunit Med13 N-terminal" evidence="14">
    <location>
        <begin position="10"/>
        <end position="346"/>
    </location>
</feature>
<dbReference type="Proteomes" id="UP000054342">
    <property type="component" value="Unassembled WGS sequence"/>
</dbReference>
<evidence type="ECO:0000256" key="3">
    <source>
        <dbReference type="ARBA" id="ARBA00019618"/>
    </source>
</evidence>
<evidence type="ECO:0000256" key="1">
    <source>
        <dbReference type="ARBA" id="ARBA00004123"/>
    </source>
</evidence>
<evidence type="ECO:0000256" key="11">
    <source>
        <dbReference type="RuleBase" id="RU364134"/>
    </source>
</evidence>
<dbReference type="InterPro" id="IPR051139">
    <property type="entry name" value="Mediator_complx_sub13"/>
</dbReference>
<keyword evidence="5 11" id="KW-0805">Transcription regulation</keyword>
<dbReference type="STRING" id="348802.A0A0D2EYB7"/>
<dbReference type="PANTHER" id="PTHR48249">
    <property type="entry name" value="MEDIATOR OF RNA POLYMERASE II TRANSCRIPTION SUBUNIT 13"/>
    <property type="match status" value="1"/>
</dbReference>
<dbReference type="InterPro" id="IPR021643">
    <property type="entry name" value="Mediator_Med13_N"/>
</dbReference>
<evidence type="ECO:0000256" key="4">
    <source>
        <dbReference type="ARBA" id="ARBA00022491"/>
    </source>
</evidence>
<dbReference type="InterPro" id="IPR009401">
    <property type="entry name" value="Med13_C"/>
</dbReference>
<feature type="domain" description="MID" evidence="15">
    <location>
        <begin position="866"/>
        <end position="1027"/>
    </location>
</feature>
<name>A0A0D2EYB7_9EURO</name>
<comment type="function">
    <text evidence="9 11">Component of the SRB8-11 complex. The SRB8-11 complex is a regulatory module of the Mediator complex which is itself involved in regulation of basal and activated RNA polymerase II-dependent transcription. The SRB8-11 complex may be involved in the transcriptional repression of a subset of genes regulated by Mediator. It may inhibit the association of the Mediator complex with RNA polymerase II to form the holoenzyme complex.</text>
</comment>
<dbReference type="GeneID" id="25326043"/>
<dbReference type="Pfam" id="PF11597">
    <property type="entry name" value="Med13_N"/>
    <property type="match status" value="1"/>
</dbReference>
<evidence type="ECO:0000313" key="16">
    <source>
        <dbReference type="EMBL" id="KIW59700.1"/>
    </source>
</evidence>
<dbReference type="RefSeq" id="XP_013320284.1">
    <property type="nucleotide sequence ID" value="XM_013464830.1"/>
</dbReference>
<evidence type="ECO:0000256" key="9">
    <source>
        <dbReference type="ARBA" id="ARBA00025661"/>
    </source>
</evidence>
<dbReference type="EMBL" id="KN847318">
    <property type="protein sequence ID" value="KIW59700.1"/>
    <property type="molecule type" value="Genomic_DNA"/>
</dbReference>
<evidence type="ECO:0000313" key="17">
    <source>
        <dbReference type="Proteomes" id="UP000054342"/>
    </source>
</evidence>
<comment type="subunit">
    <text evidence="11">Component of the SRB8-11 complex, which itself associates with the Mediator complex.</text>
</comment>
<accession>A0A0D2EYB7</accession>
<dbReference type="PANTHER" id="PTHR48249:SF3">
    <property type="entry name" value="MEDIATOR OF RNA POLYMERASE II TRANSCRIPTION SUBUNIT 13"/>
    <property type="match status" value="1"/>
</dbReference>
<reference evidence="16 17" key="1">
    <citation type="submission" date="2015-01" db="EMBL/GenBank/DDBJ databases">
        <title>The Genome Sequence of Exophiala xenobiotica CBS118157.</title>
        <authorList>
            <consortium name="The Broad Institute Genomics Platform"/>
            <person name="Cuomo C."/>
            <person name="de Hoog S."/>
            <person name="Gorbushina A."/>
            <person name="Stielow B."/>
            <person name="Teixiera M."/>
            <person name="Abouelleil A."/>
            <person name="Chapman S.B."/>
            <person name="Priest M."/>
            <person name="Young S.K."/>
            <person name="Wortman J."/>
            <person name="Nusbaum C."/>
            <person name="Birren B."/>
        </authorList>
    </citation>
    <scope>NUCLEOTIDE SEQUENCE [LARGE SCALE GENOMIC DNA]</scope>
    <source>
        <strain evidence="16 17">CBS 118157</strain>
    </source>
</reference>
<dbReference type="OrthoDB" id="103819at2759"/>
<dbReference type="InterPro" id="IPR041285">
    <property type="entry name" value="MID_MedPIWI"/>
</dbReference>
<proteinExistence type="inferred from homology"/>
<dbReference type="HOGENOM" id="CLU_002210_0_0_1"/>
<protein>
    <recommendedName>
        <fullName evidence="3 11">Mediator of RNA polymerase II transcription subunit 13</fullName>
    </recommendedName>
    <alternativeName>
        <fullName evidence="10 11">Mediator complex subunit 13</fullName>
    </alternativeName>
</protein>
<keyword evidence="17" id="KW-1185">Reference proteome</keyword>
<comment type="subcellular location">
    <subcellularLocation>
        <location evidence="1 11">Nucleus</location>
    </subcellularLocation>
</comment>
<evidence type="ECO:0000256" key="8">
    <source>
        <dbReference type="ARBA" id="ARBA00023242"/>
    </source>
</evidence>
<evidence type="ECO:0000259" key="15">
    <source>
        <dbReference type="Pfam" id="PF18296"/>
    </source>
</evidence>
<feature type="domain" description="Mediator complex subunit Med13 C-terminal" evidence="13">
    <location>
        <begin position="1038"/>
        <end position="1355"/>
    </location>
</feature>
<comment type="similarity">
    <text evidence="2 11">Belongs to the Mediator complex subunit 13 family.</text>
</comment>
<feature type="region of interest" description="Disordered" evidence="12">
    <location>
        <begin position="497"/>
        <end position="626"/>
    </location>
</feature>
<dbReference type="Pfam" id="PF06333">
    <property type="entry name" value="Med13_C"/>
    <property type="match status" value="1"/>
</dbReference>
<keyword evidence="6 11" id="KW-0010">Activator</keyword>
<dbReference type="Pfam" id="PF18296">
    <property type="entry name" value="MID_MedPIWI"/>
    <property type="match status" value="1"/>
</dbReference>
<evidence type="ECO:0000256" key="2">
    <source>
        <dbReference type="ARBA" id="ARBA00009354"/>
    </source>
</evidence>
<evidence type="ECO:0000256" key="10">
    <source>
        <dbReference type="ARBA" id="ARBA00032008"/>
    </source>
</evidence>
<evidence type="ECO:0000259" key="14">
    <source>
        <dbReference type="Pfam" id="PF11597"/>
    </source>
</evidence>
<feature type="compositionally biased region" description="Acidic residues" evidence="12">
    <location>
        <begin position="497"/>
        <end position="507"/>
    </location>
</feature>
<sequence>MVDGMAASLEFPNNCSTNVYTLNDFGEIAYIVCTVATPPSQDPSAFVSTPESALARLQKTERQFREASILAALDVENRQLFTFYKKVDIANAKDQKALLTKFGYVLRSNTCTIAYKTAARLPDLMKPEQVRLYRLFTTAIISSIKLLPNGDSALRPFGPNLYLVQQSSSDSEVDHFTPEDLWCLHRVDLQVIPSGYIILTIVKDRRHSFRRVVDVEKDLNFKPYTSQANFPLYLAPLGRVARLVGVATDPTSKASEGGQGHQVTGSQNVDPAKELWRDILPTWLEENTSITLGSGDVTWVEAQVAVHDSEQLSTDTTGVSTPNSGKSGSVTWRTLFWPASLCFVLHHEPASLIESFGIYQDPMRFIRDWIAGTINEKPNIKRDIDMINLADDDDEPLFAENGTFDDPEHFQPFGPPAFPASQTIYPTPPDAVMTHATPGLSSVDGIAMTPANMSGKPADTARRPDVEMQDLEGLNNDSAMSGFYDEDLFEEMAEDDFGQEGTADEPNWDFFDRPGVDSKPTPAMLSNQAEGLSKQDDTSMYAFDENIGVSLPSDGREYHNSVNAEPDTLMSDQDDTRYHQSPEQIGDSDTVKAKASQQENRHPNTGKRRSSSIYERVQHPMTPSDRDYKYTANGDFWFDPNPVALKSGADAFKISTMGILTSNSSDDEISMDSRSSSKARESAERNPPMLSRQWTEYHPEPPTTANHHDEVERAAAEADIKQLLEVLKPGPTETTSIVDLQPLDTITGIDQLPGQKFLQIAHILVDQISQTSLIPHAEKDEHRNLSDDNLEIVADLRGMNSSANASTLSQLVSLKTDYNTVKLQGKLFKLHPNQIGLKRADQPLIASMSIMAFWDSLSLQPAHGPKNVTAFCIHRDTEDVADGCTNLLLRMSDTYNTCAFGSHTIGRLSGVANDGMMAWSSTESAQLDLHHACQTMGTAIGAVTNLTGTVLVYMISDSDSPASYLEICQAFNGLFESFVARADKKHVTDIALQIVPRSFIASPESLIVPPQAAYLKLAIEVYNRLPPADPGGSAAACDTAVVLSKAENPVHLQLASIYASPLSRNGECLHLAYSASVDGRWITAAWTDDLGHLSLAMSYCARRRDSTRIRPRQEILKEMWQVSHDLMSKTQGLWRLGVIKQGYYTLKELQDWRQIFESSTTSQKRCLPMLLSAQLDPKLRVFTHMASGKPAQPSQNLYGTPVSTPQAGVTSPDQLVPATPTPGGTSMINASTPPEPGLDPNVDGDLTLVDPAEDSWGIILPYGINQSNNMVELRPALATGVLLKRRGPKLEDGCISIEVSLIYLPSHAADGSGEATPDELLDDVIRQYRGLLTLGVTRGCVDPSDECIPWHIATATRGSKALGQVM</sequence>
<evidence type="ECO:0000256" key="7">
    <source>
        <dbReference type="ARBA" id="ARBA00023163"/>
    </source>
</evidence>
<feature type="region of interest" description="Disordered" evidence="12">
    <location>
        <begin position="662"/>
        <end position="710"/>
    </location>
</feature>